<keyword evidence="7" id="KW-1185">Reference proteome</keyword>
<dbReference type="InParanoid" id="A0A0G4FMP3"/>
<sequence length="149" mass="16879">MLDMPEREMETTTWEGKGGTLTASLNRTDAPIVLHIPIPETDSDDPHGLFGDEYGIVEIDGKLKAMNTTEAVRHGRHFIVRRQLTCGYFGYMTQQWSTEGCYHNTTLTTDETIVCHCFHLSEFGVIFRQAIDCVCHHTTTRRADLCLCP</sequence>
<organism evidence="6 7">
    <name type="scientific">Vitrella brassicaformis (strain CCMP3155)</name>
    <dbReference type="NCBI Taxonomy" id="1169540"/>
    <lineage>
        <taxon>Eukaryota</taxon>
        <taxon>Sar</taxon>
        <taxon>Alveolata</taxon>
        <taxon>Colpodellida</taxon>
        <taxon>Vitrellaceae</taxon>
        <taxon>Vitrella</taxon>
    </lineage>
</organism>
<dbReference type="EMBL" id="CDMY01000459">
    <property type="protein sequence ID" value="CEM14848.1"/>
    <property type="molecule type" value="Genomic_DNA"/>
</dbReference>
<dbReference type="GO" id="GO:0016020">
    <property type="term" value="C:membrane"/>
    <property type="evidence" value="ECO:0007669"/>
    <property type="project" value="UniProtKB-SubCell"/>
</dbReference>
<dbReference type="InterPro" id="IPR046338">
    <property type="entry name" value="GAIN_dom_sf"/>
</dbReference>
<evidence type="ECO:0000256" key="1">
    <source>
        <dbReference type="ARBA" id="ARBA00004370"/>
    </source>
</evidence>
<feature type="region of interest" description="Disordered" evidence="5">
    <location>
        <begin position="1"/>
        <end position="20"/>
    </location>
</feature>
<accession>A0A0G4FMP3</accession>
<dbReference type="InterPro" id="IPR000203">
    <property type="entry name" value="GPS"/>
</dbReference>
<evidence type="ECO:0000313" key="6">
    <source>
        <dbReference type="EMBL" id="CEM14848.1"/>
    </source>
</evidence>
<dbReference type="AlphaFoldDB" id="A0A0G4FMP3"/>
<comment type="subcellular location">
    <subcellularLocation>
        <location evidence="1">Membrane</location>
    </subcellularLocation>
</comment>
<dbReference type="VEuPathDB" id="CryptoDB:Vbra_9315"/>
<dbReference type="OrthoDB" id="10037534at2759"/>
<evidence type="ECO:0000256" key="3">
    <source>
        <dbReference type="ARBA" id="ARBA00022989"/>
    </source>
</evidence>
<reference evidence="6 7" key="1">
    <citation type="submission" date="2014-11" db="EMBL/GenBank/DDBJ databases">
        <authorList>
            <person name="Zhu J."/>
            <person name="Qi W."/>
            <person name="Song R."/>
        </authorList>
    </citation>
    <scope>NUCLEOTIDE SEQUENCE [LARGE SCALE GENOMIC DNA]</scope>
</reference>
<protein>
    <submittedName>
        <fullName evidence="6">Uncharacterized protein</fullName>
    </submittedName>
</protein>
<dbReference type="Gene3D" id="2.60.220.50">
    <property type="match status" value="1"/>
</dbReference>
<gene>
    <name evidence="6" type="ORF">Vbra_9315</name>
</gene>
<evidence type="ECO:0000256" key="2">
    <source>
        <dbReference type="ARBA" id="ARBA00022692"/>
    </source>
</evidence>
<keyword evidence="2" id="KW-0812">Transmembrane</keyword>
<dbReference type="Pfam" id="PF01825">
    <property type="entry name" value="GPS"/>
    <property type="match status" value="1"/>
</dbReference>
<proteinExistence type="predicted"/>
<keyword evidence="3" id="KW-1133">Transmembrane helix</keyword>
<name>A0A0G4FMP3_VITBC</name>
<evidence type="ECO:0000313" key="7">
    <source>
        <dbReference type="Proteomes" id="UP000041254"/>
    </source>
</evidence>
<keyword evidence="4" id="KW-0472">Membrane</keyword>
<dbReference type="PhylomeDB" id="A0A0G4FMP3"/>
<feature type="compositionally biased region" description="Basic and acidic residues" evidence="5">
    <location>
        <begin position="1"/>
        <end position="10"/>
    </location>
</feature>
<evidence type="ECO:0000256" key="5">
    <source>
        <dbReference type="SAM" id="MobiDB-lite"/>
    </source>
</evidence>
<evidence type="ECO:0000256" key="4">
    <source>
        <dbReference type="ARBA" id="ARBA00023136"/>
    </source>
</evidence>
<dbReference type="Proteomes" id="UP000041254">
    <property type="component" value="Unassembled WGS sequence"/>
</dbReference>